<accession>A0ABR1TH06</accession>
<evidence type="ECO:0000313" key="1">
    <source>
        <dbReference type="EMBL" id="KAK8045909.1"/>
    </source>
</evidence>
<gene>
    <name evidence="1" type="ORF">PG996_013973</name>
</gene>
<name>A0ABR1TH06_9PEZI</name>
<dbReference type="PANTHER" id="PTHR37574:SF1">
    <property type="entry name" value="LIPASE B"/>
    <property type="match status" value="1"/>
</dbReference>
<protein>
    <recommendedName>
        <fullName evidence="3">Lipase</fullName>
    </recommendedName>
</protein>
<evidence type="ECO:0008006" key="3">
    <source>
        <dbReference type="Google" id="ProtNLM"/>
    </source>
</evidence>
<proteinExistence type="predicted"/>
<dbReference type="Proteomes" id="UP001446871">
    <property type="component" value="Unassembled WGS sequence"/>
</dbReference>
<dbReference type="InterPro" id="IPR029058">
    <property type="entry name" value="AB_hydrolase_fold"/>
</dbReference>
<dbReference type="EMBL" id="JAQQWM010000009">
    <property type="protein sequence ID" value="KAK8045909.1"/>
    <property type="molecule type" value="Genomic_DNA"/>
</dbReference>
<dbReference type="PANTHER" id="PTHR37574">
    <property type="entry name" value="LIPASE B"/>
    <property type="match status" value="1"/>
</dbReference>
<dbReference type="InterPro" id="IPR053228">
    <property type="entry name" value="Stereospecific_Lipase"/>
</dbReference>
<organism evidence="1 2">
    <name type="scientific">Apiospora saccharicola</name>
    <dbReference type="NCBI Taxonomy" id="335842"/>
    <lineage>
        <taxon>Eukaryota</taxon>
        <taxon>Fungi</taxon>
        <taxon>Dikarya</taxon>
        <taxon>Ascomycota</taxon>
        <taxon>Pezizomycotina</taxon>
        <taxon>Sordariomycetes</taxon>
        <taxon>Xylariomycetidae</taxon>
        <taxon>Amphisphaeriales</taxon>
        <taxon>Apiosporaceae</taxon>
        <taxon>Apiospora</taxon>
    </lineage>
</organism>
<keyword evidence="2" id="KW-1185">Reference proteome</keyword>
<reference evidence="1 2" key="1">
    <citation type="submission" date="2023-01" db="EMBL/GenBank/DDBJ databases">
        <title>Analysis of 21 Apiospora genomes using comparative genomics revels a genus with tremendous synthesis potential of carbohydrate active enzymes and secondary metabolites.</title>
        <authorList>
            <person name="Sorensen T."/>
        </authorList>
    </citation>
    <scope>NUCLEOTIDE SEQUENCE [LARGE SCALE GENOMIC DNA]</scope>
    <source>
        <strain evidence="1 2">CBS 83171</strain>
    </source>
</reference>
<dbReference type="SUPFAM" id="SSF53474">
    <property type="entry name" value="alpha/beta-Hydrolases"/>
    <property type="match status" value="1"/>
</dbReference>
<dbReference type="Gene3D" id="3.40.50.1820">
    <property type="entry name" value="alpha/beta hydrolase"/>
    <property type="match status" value="1"/>
</dbReference>
<sequence>MLDDVQTNAEFIAYAVNYLAAVTGKKVSVVGWSQGNLAAQWALQYWPSVRAATRQLASFSPDFRGTVVAAVTDFPLIDSIPLGPSLLQQKTGSNLLRTLQAAGGTRPTSAFDEVVQPQKGTAASAFLLDARGVGVSNNEIQVVCPNTPAGDFGTHESLMFNGLATALVIDALVNGGPADPRRMDLKTICQNLAHPALDVKDVAKTEATIPIAAVNILEFPGGVTDEPAIRAYARVQGKGSPRKYPYYKYGGDGK</sequence>
<comment type="caution">
    <text evidence="1">The sequence shown here is derived from an EMBL/GenBank/DDBJ whole genome shotgun (WGS) entry which is preliminary data.</text>
</comment>
<evidence type="ECO:0000313" key="2">
    <source>
        <dbReference type="Proteomes" id="UP001446871"/>
    </source>
</evidence>